<dbReference type="RefSeq" id="WP_279851499.1">
    <property type="nucleotide sequence ID" value="NZ_JAOCIA010000006.1"/>
</dbReference>
<proteinExistence type="predicted"/>
<dbReference type="AlphaFoldDB" id="A0AA43AX03"/>
<dbReference type="EMBL" id="JAOCJW010000007">
    <property type="protein sequence ID" value="MDH2005006.1"/>
    <property type="molecule type" value="Genomic_DNA"/>
</dbReference>
<evidence type="ECO:0000313" key="2">
    <source>
        <dbReference type="Proteomes" id="UP001161294"/>
    </source>
</evidence>
<protein>
    <submittedName>
        <fullName evidence="1">Uncharacterized protein</fullName>
    </submittedName>
</protein>
<accession>A0AA43AX03</accession>
<organism evidence="1 2">
    <name type="scientific">Comamonas aquatica</name>
    <dbReference type="NCBI Taxonomy" id="225991"/>
    <lineage>
        <taxon>Bacteria</taxon>
        <taxon>Pseudomonadati</taxon>
        <taxon>Pseudomonadota</taxon>
        <taxon>Betaproteobacteria</taxon>
        <taxon>Burkholderiales</taxon>
        <taxon>Comamonadaceae</taxon>
        <taxon>Comamonas</taxon>
    </lineage>
</organism>
<reference evidence="1" key="1">
    <citation type="submission" date="2022-09" db="EMBL/GenBank/DDBJ databases">
        <title>Intensive care unit water sources are persistently colonized with multi-drug resistant bacteria and are the site of extensive horizontal gene transfer of antibiotic resistance genes.</title>
        <authorList>
            <person name="Diorio-Toth L."/>
        </authorList>
    </citation>
    <scope>NUCLEOTIDE SEQUENCE</scope>
    <source>
        <strain evidence="1">GD03686</strain>
    </source>
</reference>
<dbReference type="Proteomes" id="UP001161294">
    <property type="component" value="Unassembled WGS sequence"/>
</dbReference>
<name>A0AA43AX03_9BURK</name>
<gene>
    <name evidence="1" type="ORF">N5J23_05520</name>
</gene>
<sequence length="61" mass="6657">MEKFEARLWTSLVSARGKNRALSASGHKQKGAPGACLDWLSISNDIEIQTQQALSAPFLLN</sequence>
<evidence type="ECO:0000313" key="1">
    <source>
        <dbReference type="EMBL" id="MDH2005006.1"/>
    </source>
</evidence>
<comment type="caution">
    <text evidence="1">The sequence shown here is derived from an EMBL/GenBank/DDBJ whole genome shotgun (WGS) entry which is preliminary data.</text>
</comment>